<organism evidence="1 2">
    <name type="scientific">Macaca fascicularis</name>
    <name type="common">Crab-eating macaque</name>
    <name type="synonym">Cynomolgus monkey</name>
    <dbReference type="NCBI Taxonomy" id="9541"/>
    <lineage>
        <taxon>Eukaryota</taxon>
        <taxon>Metazoa</taxon>
        <taxon>Chordata</taxon>
        <taxon>Craniata</taxon>
        <taxon>Vertebrata</taxon>
        <taxon>Euteleostomi</taxon>
        <taxon>Mammalia</taxon>
        <taxon>Eutheria</taxon>
        <taxon>Euarchontoglires</taxon>
        <taxon>Primates</taxon>
        <taxon>Haplorrhini</taxon>
        <taxon>Catarrhini</taxon>
        <taxon>Cercopithecidae</taxon>
        <taxon>Cercopithecinae</taxon>
        <taxon>Macaca</taxon>
    </lineage>
</organism>
<evidence type="ECO:0000313" key="2">
    <source>
        <dbReference type="Proteomes" id="UP000233100"/>
    </source>
</evidence>
<proteinExistence type="predicted"/>
<evidence type="ECO:0000313" key="1">
    <source>
        <dbReference type="Ensembl" id="ENSMFAP00000050364.1"/>
    </source>
</evidence>
<dbReference type="Ensembl" id="ENSMFAT00000097305.1">
    <property type="protein sequence ID" value="ENSMFAP00000050364.1"/>
    <property type="gene ID" value="ENSMFAG00000057594.1"/>
</dbReference>
<reference evidence="1" key="3">
    <citation type="submission" date="2025-09" db="UniProtKB">
        <authorList>
            <consortium name="Ensembl"/>
        </authorList>
    </citation>
    <scope>IDENTIFICATION</scope>
</reference>
<protein>
    <submittedName>
        <fullName evidence="1">Uncharacterized protein</fullName>
    </submittedName>
</protein>
<keyword evidence="2" id="KW-1185">Reference proteome</keyword>
<name>A0A7N9CN17_MACFA</name>
<sequence>MEGNKENMEPKELQQEHKDERLLRANGVEGCSPELRKECLVVKIEHESDLLECPPLAMMSFLLVLAFLYPKCSVVSTIFSSLCQRPHACHSAIQPLSLGSTDEKLGTICTGSNICHGQDARTCMLQDEVLTIKFLPVDQISFLTPVNFLGNVMVCEVTTLTHKPWHDSVKAKSPYNQIISLQCSEHKSFLLSLEYRLQTA</sequence>
<dbReference type="AlphaFoldDB" id="A0A7N9CN17"/>
<accession>A0A7N9CN17</accession>
<reference evidence="1" key="2">
    <citation type="submission" date="2025-08" db="UniProtKB">
        <authorList>
            <consortium name="Ensembl"/>
        </authorList>
    </citation>
    <scope>IDENTIFICATION</scope>
</reference>
<reference evidence="1 2" key="1">
    <citation type="submission" date="2013-03" db="EMBL/GenBank/DDBJ databases">
        <authorList>
            <person name="Warren W."/>
            <person name="Wilson R.K."/>
        </authorList>
    </citation>
    <scope>NUCLEOTIDE SEQUENCE</scope>
</reference>
<dbReference type="Proteomes" id="UP000233100">
    <property type="component" value="Chromosome 16"/>
</dbReference>
<dbReference type="GeneTree" id="ENSGT00400000022973"/>